<proteinExistence type="predicted"/>
<dbReference type="Proteomes" id="UP001183176">
    <property type="component" value="Unassembled WGS sequence"/>
</dbReference>
<comment type="caution">
    <text evidence="1">The sequence shown here is derived from an EMBL/GenBank/DDBJ whole genome shotgun (WGS) entry which is preliminary data.</text>
</comment>
<dbReference type="EMBL" id="JAVREH010000029">
    <property type="protein sequence ID" value="MDT0263151.1"/>
    <property type="molecule type" value="Genomic_DNA"/>
</dbReference>
<keyword evidence="2" id="KW-1185">Reference proteome</keyword>
<accession>A0ABU2JEI5</accession>
<dbReference type="RefSeq" id="WP_311424298.1">
    <property type="nucleotide sequence ID" value="NZ_JAVREH010000029.1"/>
</dbReference>
<evidence type="ECO:0000313" key="1">
    <source>
        <dbReference type="EMBL" id="MDT0263151.1"/>
    </source>
</evidence>
<name>A0ABU2JEI5_9ACTN</name>
<sequence length="70" mass="7793">MGAIPREVLAQPRTIHHHHEVGSRAYLSAGLPGADWWVAGRATGKAQDAAVELDEVERLYTQHDLWHSLI</sequence>
<organism evidence="1 2">
    <name type="scientific">Jatrophihabitans lederbergiae</name>
    <dbReference type="NCBI Taxonomy" id="3075547"/>
    <lineage>
        <taxon>Bacteria</taxon>
        <taxon>Bacillati</taxon>
        <taxon>Actinomycetota</taxon>
        <taxon>Actinomycetes</taxon>
        <taxon>Jatrophihabitantales</taxon>
        <taxon>Jatrophihabitantaceae</taxon>
        <taxon>Jatrophihabitans</taxon>
    </lineage>
</organism>
<evidence type="ECO:0000313" key="2">
    <source>
        <dbReference type="Proteomes" id="UP001183176"/>
    </source>
</evidence>
<protein>
    <submittedName>
        <fullName evidence="1">Uncharacterized protein</fullName>
    </submittedName>
</protein>
<reference evidence="2" key="1">
    <citation type="submission" date="2023-07" db="EMBL/GenBank/DDBJ databases">
        <title>30 novel species of actinomycetes from the DSMZ collection.</title>
        <authorList>
            <person name="Nouioui I."/>
        </authorList>
    </citation>
    <scope>NUCLEOTIDE SEQUENCE [LARGE SCALE GENOMIC DNA]</scope>
    <source>
        <strain evidence="2">DSM 44399</strain>
    </source>
</reference>
<gene>
    <name evidence="1" type="ORF">RM423_17325</name>
</gene>